<gene>
    <name evidence="3" type="ORF">TCHU04912_LOCUS18256</name>
</gene>
<keyword evidence="2" id="KW-0472">Membrane</keyword>
<feature type="compositionally biased region" description="Basic and acidic residues" evidence="1">
    <location>
        <begin position="56"/>
        <end position="67"/>
    </location>
</feature>
<feature type="compositionally biased region" description="Low complexity" evidence="1">
    <location>
        <begin position="33"/>
        <end position="42"/>
    </location>
</feature>
<evidence type="ECO:0000313" key="3">
    <source>
        <dbReference type="EMBL" id="CAD9216016.1"/>
    </source>
</evidence>
<dbReference type="EMBL" id="HBGG01034774">
    <property type="protein sequence ID" value="CAD9216016.1"/>
    <property type="molecule type" value="Transcribed_RNA"/>
</dbReference>
<protein>
    <submittedName>
        <fullName evidence="3">Uncharacterized protein</fullName>
    </submittedName>
</protein>
<evidence type="ECO:0000256" key="2">
    <source>
        <dbReference type="SAM" id="Phobius"/>
    </source>
</evidence>
<dbReference type="AlphaFoldDB" id="A0A7S1X8B2"/>
<accession>A0A7S1X8B2</accession>
<feature type="region of interest" description="Disordered" evidence="1">
    <location>
        <begin position="20"/>
        <end position="67"/>
    </location>
</feature>
<keyword evidence="2" id="KW-0812">Transmembrane</keyword>
<reference evidence="3" key="1">
    <citation type="submission" date="2021-01" db="EMBL/GenBank/DDBJ databases">
        <authorList>
            <person name="Corre E."/>
            <person name="Pelletier E."/>
            <person name="Niang G."/>
            <person name="Scheremetjew M."/>
            <person name="Finn R."/>
            <person name="Kale V."/>
            <person name="Holt S."/>
            <person name="Cochrane G."/>
            <person name="Meng A."/>
            <person name="Brown T."/>
            <person name="Cohen L."/>
        </authorList>
    </citation>
    <scope>NUCLEOTIDE SEQUENCE</scope>
    <source>
        <strain evidence="3">PLY429</strain>
    </source>
</reference>
<feature type="transmembrane region" description="Helical" evidence="2">
    <location>
        <begin position="154"/>
        <end position="180"/>
    </location>
</feature>
<keyword evidence="2" id="KW-1133">Transmembrane helix</keyword>
<proteinExistence type="predicted"/>
<evidence type="ECO:0000256" key="1">
    <source>
        <dbReference type="SAM" id="MobiDB-lite"/>
    </source>
</evidence>
<sequence length="338" mass="35628">MWSVNAFHMAVAAQTSASAFSDASPLNGHGDPDAAQDASASESEAEGGVGVDEEMTEARGEVGESRTRARVHRLRRHLARQHRRWRALQRRFWEDDPLAGTSPLLAGYGAARQRLTAARTAMFGALAPPANPNKPHRCAAWLVSKVFATVNTCLVWTATLCFVPMVVFGAVATLLASAIVHYVMSGYDFAPGDPSSSAAPTVLSAREPAPRRLVPTTTTTTTQSGIRVIAAVEPSGSESDDDVEDVVVGAAAAGSRARGRISYGRGVGRGRLAKAWPAPSPPLSRLPKSKSTEDMVRMVLTEESFLSSLLAELPGVDASSAPIQSAINSMKQGVAGVQ</sequence>
<name>A0A7S1X8B2_9CHLO</name>
<organism evidence="3">
    <name type="scientific">Tetraselmis chuii</name>
    <dbReference type="NCBI Taxonomy" id="63592"/>
    <lineage>
        <taxon>Eukaryota</taxon>
        <taxon>Viridiplantae</taxon>
        <taxon>Chlorophyta</taxon>
        <taxon>core chlorophytes</taxon>
        <taxon>Chlorodendrophyceae</taxon>
        <taxon>Chlorodendrales</taxon>
        <taxon>Chlorodendraceae</taxon>
        <taxon>Tetraselmis</taxon>
    </lineage>
</organism>